<keyword evidence="2" id="KW-1185">Reference proteome</keyword>
<dbReference type="EMBL" id="AAOG01000002">
    <property type="protein sequence ID" value="EAR12662.1"/>
    <property type="molecule type" value="Genomic_DNA"/>
</dbReference>
<evidence type="ECO:0000313" key="1">
    <source>
        <dbReference type="EMBL" id="EAR12662.1"/>
    </source>
</evidence>
<protein>
    <recommendedName>
        <fullName evidence="3">Lipoprotein</fullName>
    </recommendedName>
</protein>
<dbReference type="Proteomes" id="UP000003053">
    <property type="component" value="Unassembled WGS sequence"/>
</dbReference>
<dbReference type="eggNOG" id="COG1355">
    <property type="taxonomic scope" value="Bacteria"/>
</dbReference>
<dbReference type="PROSITE" id="PS51257">
    <property type="entry name" value="PROKAR_LIPOPROTEIN"/>
    <property type="match status" value="1"/>
</dbReference>
<name>A4BZR9_9FLAO</name>
<dbReference type="AlphaFoldDB" id="A4BZR9"/>
<gene>
    <name evidence="1" type="ORF">PI23P_08550</name>
</gene>
<dbReference type="InterPro" id="IPR002737">
    <property type="entry name" value="MEMO1_fam"/>
</dbReference>
<proteinExistence type="predicted"/>
<accession>A4BZR9</accession>
<dbReference type="NCBIfam" id="TIGR04336">
    <property type="entry name" value="AmmeMemoSam_B"/>
    <property type="match status" value="1"/>
</dbReference>
<organism evidence="1 2">
    <name type="scientific">Polaribacter irgensii 23-P</name>
    <dbReference type="NCBI Taxonomy" id="313594"/>
    <lineage>
        <taxon>Bacteria</taxon>
        <taxon>Pseudomonadati</taxon>
        <taxon>Bacteroidota</taxon>
        <taxon>Flavobacteriia</taxon>
        <taxon>Flavobacteriales</taxon>
        <taxon>Flavobacteriaceae</taxon>
    </lineage>
</organism>
<dbReference type="Pfam" id="PF01875">
    <property type="entry name" value="Memo"/>
    <property type="match status" value="1"/>
</dbReference>
<reference evidence="1 2" key="1">
    <citation type="submission" date="2006-02" db="EMBL/GenBank/DDBJ databases">
        <authorList>
            <person name="Murray A."/>
            <person name="Staley J."/>
            <person name="Ferriera S."/>
            <person name="Johnson J."/>
            <person name="Kravitz S."/>
            <person name="Halpern A."/>
            <person name="Remington K."/>
            <person name="Beeson K."/>
            <person name="Tran B."/>
            <person name="Rogers Y.-H."/>
            <person name="Friedman R."/>
            <person name="Venter J.C."/>
        </authorList>
    </citation>
    <scope>NUCLEOTIDE SEQUENCE [LARGE SCALE GENOMIC DNA]</scope>
    <source>
        <strain evidence="1 2">23-P</strain>
    </source>
</reference>
<dbReference type="STRING" id="313594.PI23P_08550"/>
<comment type="caution">
    <text evidence="1">The sequence shown here is derived from an EMBL/GenBank/DDBJ whole genome shotgun (WGS) entry which is preliminary data.</text>
</comment>
<evidence type="ECO:0000313" key="2">
    <source>
        <dbReference type="Proteomes" id="UP000003053"/>
    </source>
</evidence>
<sequence>MKKTVLLITILLAVSCTKKNTNAKEFLRPVHDTIGFAQYDWQLDTIYNRLHLKDTPNSKTWKTVISPHDDYKYAGKLYHTSLTGINAKTVILIGVAHKARNYKLQDKIIFGSFTHWKTPYGKLKVSDLNTKIQEKLSKESFVVHDGMQTLEHSLEAIVPFLQKKTAMLKLYPF</sequence>
<dbReference type="Gene3D" id="3.40.830.10">
    <property type="entry name" value="LigB-like"/>
    <property type="match status" value="1"/>
</dbReference>
<evidence type="ECO:0008006" key="3">
    <source>
        <dbReference type="Google" id="ProtNLM"/>
    </source>
</evidence>
<dbReference type="HOGENOM" id="CLU_1546220_0_0_10"/>